<organism evidence="2">
    <name type="scientific">Capitella teleta</name>
    <name type="common">Polychaete worm</name>
    <dbReference type="NCBI Taxonomy" id="283909"/>
    <lineage>
        <taxon>Eukaryota</taxon>
        <taxon>Metazoa</taxon>
        <taxon>Spiralia</taxon>
        <taxon>Lophotrochozoa</taxon>
        <taxon>Annelida</taxon>
        <taxon>Polychaeta</taxon>
        <taxon>Sedentaria</taxon>
        <taxon>Scolecida</taxon>
        <taxon>Capitellidae</taxon>
        <taxon>Capitella</taxon>
    </lineage>
</organism>
<dbReference type="AlphaFoldDB" id="R7VIJ6"/>
<gene>
    <name evidence="2" type="ORF">CAPTEDRAFT_213215</name>
</gene>
<dbReference type="HOGENOM" id="CLU_1857164_0_0_1"/>
<reference evidence="4" key="1">
    <citation type="submission" date="2012-12" db="EMBL/GenBank/DDBJ databases">
        <authorList>
            <person name="Hellsten U."/>
            <person name="Grimwood J."/>
            <person name="Chapman J.A."/>
            <person name="Shapiro H."/>
            <person name="Aerts A."/>
            <person name="Otillar R.P."/>
            <person name="Terry A.Y."/>
            <person name="Boore J.L."/>
            <person name="Simakov O."/>
            <person name="Marletaz F."/>
            <person name="Cho S.-J."/>
            <person name="Edsinger-Gonzales E."/>
            <person name="Havlak P."/>
            <person name="Kuo D.-H."/>
            <person name="Larsson T."/>
            <person name="Lv J."/>
            <person name="Arendt D."/>
            <person name="Savage R."/>
            <person name="Osoegawa K."/>
            <person name="de Jong P."/>
            <person name="Lindberg D.R."/>
            <person name="Seaver E.C."/>
            <person name="Weisblat D.A."/>
            <person name="Putnam N.H."/>
            <person name="Grigoriev I.V."/>
            <person name="Rokhsar D.S."/>
        </authorList>
    </citation>
    <scope>NUCLEOTIDE SEQUENCE</scope>
    <source>
        <strain evidence="4">I ESC-2004</strain>
    </source>
</reference>
<name>R7VIJ6_CAPTE</name>
<feature type="signal peptide" evidence="1">
    <location>
        <begin position="1"/>
        <end position="31"/>
    </location>
</feature>
<reference evidence="2 4" key="2">
    <citation type="journal article" date="2013" name="Nature">
        <title>Insights into bilaterian evolution from three spiralian genomes.</title>
        <authorList>
            <person name="Simakov O."/>
            <person name="Marletaz F."/>
            <person name="Cho S.J."/>
            <person name="Edsinger-Gonzales E."/>
            <person name="Havlak P."/>
            <person name="Hellsten U."/>
            <person name="Kuo D.H."/>
            <person name="Larsson T."/>
            <person name="Lv J."/>
            <person name="Arendt D."/>
            <person name="Savage R."/>
            <person name="Osoegawa K."/>
            <person name="de Jong P."/>
            <person name="Grimwood J."/>
            <person name="Chapman J.A."/>
            <person name="Shapiro H."/>
            <person name="Aerts A."/>
            <person name="Otillar R.P."/>
            <person name="Terry A.Y."/>
            <person name="Boore J.L."/>
            <person name="Grigoriev I.V."/>
            <person name="Lindberg D.R."/>
            <person name="Seaver E.C."/>
            <person name="Weisblat D.A."/>
            <person name="Putnam N.H."/>
            <person name="Rokhsar D.S."/>
        </authorList>
    </citation>
    <scope>NUCLEOTIDE SEQUENCE</scope>
    <source>
        <strain evidence="2 4">I ESC-2004</strain>
    </source>
</reference>
<reference evidence="3" key="3">
    <citation type="submission" date="2015-06" db="UniProtKB">
        <authorList>
            <consortium name="EnsemblMetazoa"/>
        </authorList>
    </citation>
    <scope>IDENTIFICATION</scope>
</reference>
<keyword evidence="1" id="KW-0732">Signal</keyword>
<keyword evidence="4" id="KW-1185">Reference proteome</keyword>
<evidence type="ECO:0000313" key="2">
    <source>
        <dbReference type="EMBL" id="ELU18367.1"/>
    </source>
</evidence>
<dbReference type="EMBL" id="KB291946">
    <property type="protein sequence ID" value="ELU18367.1"/>
    <property type="molecule type" value="Genomic_DNA"/>
</dbReference>
<evidence type="ECO:0000313" key="3">
    <source>
        <dbReference type="EnsemblMetazoa" id="CapteP213215"/>
    </source>
</evidence>
<sequence length="138" mass="15064">MMSVINLCNYLVSVASLTLLAVVLFAGSASAQCGASCGACARRYGCMTPAWGKCCTQFFMHNGKRSDPAFDAKQKIDNFIEYIRLKSNIINPNRGILSGLKASDDFSDQGSLEDFDVEAASHVDPYDLQHLLRLESES</sequence>
<dbReference type="EnsemblMetazoa" id="CapteT213215">
    <property type="protein sequence ID" value="CapteP213215"/>
    <property type="gene ID" value="CapteG213215"/>
</dbReference>
<protein>
    <submittedName>
        <fullName evidence="2 3">Uncharacterized protein</fullName>
    </submittedName>
</protein>
<dbReference type="EMBL" id="AMQN01016318">
    <property type="status" value="NOT_ANNOTATED_CDS"/>
    <property type="molecule type" value="Genomic_DNA"/>
</dbReference>
<dbReference type="Proteomes" id="UP000014760">
    <property type="component" value="Unassembled WGS sequence"/>
</dbReference>
<evidence type="ECO:0000256" key="1">
    <source>
        <dbReference type="SAM" id="SignalP"/>
    </source>
</evidence>
<accession>R7VIJ6</accession>
<evidence type="ECO:0000313" key="4">
    <source>
        <dbReference type="Proteomes" id="UP000014760"/>
    </source>
</evidence>
<feature type="chain" id="PRO_5008789163" evidence="1">
    <location>
        <begin position="32"/>
        <end position="138"/>
    </location>
</feature>
<proteinExistence type="predicted"/>